<name>A0A4R2LF39_9GAMM</name>
<dbReference type="InterPro" id="IPR000836">
    <property type="entry name" value="PRTase_dom"/>
</dbReference>
<comment type="caution">
    <text evidence="2">The sequence shown here is derived from an EMBL/GenBank/DDBJ whole genome shotgun (WGS) entry which is preliminary data.</text>
</comment>
<dbReference type="InterPro" id="IPR029057">
    <property type="entry name" value="PRTase-like"/>
</dbReference>
<dbReference type="AlphaFoldDB" id="A0A4R2LF39"/>
<organism evidence="2 3">
    <name type="scientific">Plasticicumulans lactativorans</name>
    <dbReference type="NCBI Taxonomy" id="1133106"/>
    <lineage>
        <taxon>Bacteria</taxon>
        <taxon>Pseudomonadati</taxon>
        <taxon>Pseudomonadota</taxon>
        <taxon>Gammaproteobacteria</taxon>
        <taxon>Candidatus Competibacteraceae</taxon>
        <taxon>Plasticicumulans</taxon>
    </lineage>
</organism>
<dbReference type="RefSeq" id="WP_132541545.1">
    <property type="nucleotide sequence ID" value="NZ_SLWY01000008.1"/>
</dbReference>
<dbReference type="Proteomes" id="UP000295765">
    <property type="component" value="Unassembled WGS sequence"/>
</dbReference>
<dbReference type="EMBL" id="SLWY01000008">
    <property type="protein sequence ID" value="TCO81528.1"/>
    <property type="molecule type" value="Genomic_DNA"/>
</dbReference>
<dbReference type="OrthoDB" id="9802227at2"/>
<evidence type="ECO:0000313" key="2">
    <source>
        <dbReference type="EMBL" id="TCO81528.1"/>
    </source>
</evidence>
<keyword evidence="2" id="KW-0328">Glycosyltransferase</keyword>
<dbReference type="NCBIfam" id="NF003545">
    <property type="entry name" value="PRK05205.1-1"/>
    <property type="match status" value="1"/>
</dbReference>
<protein>
    <submittedName>
        <fullName evidence="2">Pyrimidine operon attenuation protein/uracil phosphoribosyltransferase</fullName>
    </submittedName>
</protein>
<feature type="domain" description="Phosphoribosyltransferase" evidence="1">
    <location>
        <begin position="6"/>
        <end position="137"/>
    </location>
</feature>
<reference evidence="2 3" key="1">
    <citation type="submission" date="2019-03" db="EMBL/GenBank/DDBJ databases">
        <title>Genomic Encyclopedia of Type Strains, Phase IV (KMG-IV): sequencing the most valuable type-strain genomes for metagenomic binning, comparative biology and taxonomic classification.</title>
        <authorList>
            <person name="Goeker M."/>
        </authorList>
    </citation>
    <scope>NUCLEOTIDE SEQUENCE [LARGE SCALE GENOMIC DNA]</scope>
    <source>
        <strain evidence="2 3">DSM 25287</strain>
    </source>
</reference>
<dbReference type="Gene3D" id="3.40.50.2020">
    <property type="match status" value="1"/>
</dbReference>
<dbReference type="GO" id="GO:0016757">
    <property type="term" value="F:glycosyltransferase activity"/>
    <property type="evidence" value="ECO:0007669"/>
    <property type="project" value="UniProtKB-KW"/>
</dbReference>
<keyword evidence="2" id="KW-0808">Transferase</keyword>
<dbReference type="CDD" id="cd06223">
    <property type="entry name" value="PRTases_typeI"/>
    <property type="match status" value="1"/>
</dbReference>
<evidence type="ECO:0000313" key="3">
    <source>
        <dbReference type="Proteomes" id="UP000295765"/>
    </source>
</evidence>
<proteinExistence type="predicted"/>
<evidence type="ECO:0000259" key="1">
    <source>
        <dbReference type="Pfam" id="PF00156"/>
    </source>
</evidence>
<dbReference type="Pfam" id="PF00156">
    <property type="entry name" value="Pribosyltran"/>
    <property type="match status" value="1"/>
</dbReference>
<gene>
    <name evidence="2" type="ORF">EV699_108160</name>
</gene>
<keyword evidence="3" id="KW-1185">Reference proteome</keyword>
<dbReference type="PANTHER" id="PTHR11608">
    <property type="entry name" value="BIFUNCTIONAL PROTEIN PYRR"/>
    <property type="match status" value="1"/>
</dbReference>
<accession>A0A4R2LF39</accession>
<sequence>MHDIERLIDTLANALRAALAARAASAPALVGVHTGGVWIAERLRERLDLPGPIGTLDISFYRDDFTRVGMNPQVRPSHLPFDLEGRHVILVDDVLHTGRTTRAALNEIFDYGRPASVLLAVLVDRGGRELPIAADAVGAHVDLAPGENIKLTGPDPLKLTIQKRP</sequence>
<dbReference type="InterPro" id="IPR050137">
    <property type="entry name" value="PyrR_bifunctional"/>
</dbReference>
<dbReference type="PANTHER" id="PTHR11608:SF0">
    <property type="entry name" value="BIFUNCTIONAL PROTEIN PYRR"/>
    <property type="match status" value="1"/>
</dbReference>
<dbReference type="SUPFAM" id="SSF53271">
    <property type="entry name" value="PRTase-like"/>
    <property type="match status" value="1"/>
</dbReference>